<organism evidence="1 2">
    <name type="scientific">Dallia pectoralis</name>
    <name type="common">Alaska blackfish</name>
    <dbReference type="NCBI Taxonomy" id="75939"/>
    <lineage>
        <taxon>Eukaryota</taxon>
        <taxon>Metazoa</taxon>
        <taxon>Chordata</taxon>
        <taxon>Craniata</taxon>
        <taxon>Vertebrata</taxon>
        <taxon>Euteleostomi</taxon>
        <taxon>Actinopterygii</taxon>
        <taxon>Neopterygii</taxon>
        <taxon>Teleostei</taxon>
        <taxon>Protacanthopterygii</taxon>
        <taxon>Esociformes</taxon>
        <taxon>Umbridae</taxon>
        <taxon>Dallia</taxon>
    </lineage>
</organism>
<dbReference type="Proteomes" id="UP001157502">
    <property type="component" value="Chromosome 29"/>
</dbReference>
<evidence type="ECO:0000313" key="2">
    <source>
        <dbReference type="Proteomes" id="UP001157502"/>
    </source>
</evidence>
<sequence length="187" mass="20400">MTTAAPPSLRFGPGRVSAGVSHCLPSDRTHPAVQRGLCTHHLFTATSNQHPHRIHEPIATSSQILHRRKSRRTISSKCNVRTQKPGLPETWGRRRWAVQLGPHPRRVRADADPKTGEPPKEQGTGGENGDTHLLRARCCPWHAFRLNLSLSPGLGFVLPLPLYKVVVGHGERAGGAGIEARKGSNPC</sequence>
<evidence type="ECO:0000313" key="1">
    <source>
        <dbReference type="EMBL" id="KAJ7989853.1"/>
    </source>
</evidence>
<reference evidence="1" key="1">
    <citation type="submission" date="2021-05" db="EMBL/GenBank/DDBJ databases">
        <authorList>
            <person name="Pan Q."/>
            <person name="Jouanno E."/>
            <person name="Zahm M."/>
            <person name="Klopp C."/>
            <person name="Cabau C."/>
            <person name="Louis A."/>
            <person name="Berthelot C."/>
            <person name="Parey E."/>
            <person name="Roest Crollius H."/>
            <person name="Montfort J."/>
            <person name="Robinson-Rechavi M."/>
            <person name="Bouchez O."/>
            <person name="Lampietro C."/>
            <person name="Lopez Roques C."/>
            <person name="Donnadieu C."/>
            <person name="Postlethwait J."/>
            <person name="Bobe J."/>
            <person name="Dillon D."/>
            <person name="Chandos A."/>
            <person name="von Hippel F."/>
            <person name="Guiguen Y."/>
        </authorList>
    </citation>
    <scope>NUCLEOTIDE SEQUENCE</scope>
    <source>
        <strain evidence="1">YG-Jan2019</strain>
    </source>
</reference>
<keyword evidence="2" id="KW-1185">Reference proteome</keyword>
<accession>A0ACC2FEW9</accession>
<comment type="caution">
    <text evidence="1">The sequence shown here is derived from an EMBL/GenBank/DDBJ whole genome shotgun (WGS) entry which is preliminary data.</text>
</comment>
<dbReference type="EMBL" id="CM055756">
    <property type="protein sequence ID" value="KAJ7989853.1"/>
    <property type="molecule type" value="Genomic_DNA"/>
</dbReference>
<gene>
    <name evidence="1" type="ORF">DPEC_G00308790</name>
</gene>
<protein>
    <submittedName>
        <fullName evidence="1">Uncharacterized protein</fullName>
    </submittedName>
</protein>
<name>A0ACC2FEW9_DALPE</name>
<proteinExistence type="predicted"/>